<sequence>MAIHTNRQHRVHVIEGDADGIMARGREIENLGRQMIGAAGVLEAISEGATEEKGRSIERIRDEVGEAHAELKLAGERYRPTGTAMKEYGSSLGNVQAVLRSLVTEIETAKARLDSKRDVAADAAEAAEASEVFDASDDAARSRHQADNWQARDAGDAVNNAEAHLDGLLDDFDAQWDTWDAAYDLALGRINDATSGNITDDWTDDLAGVAEVVVDVLAVVGFVVAIAAIIIGGPILALIGAVIGVIALLATAFLYFKGRAGLDQLLWSIVGVLPFGKLGMLFKSGQRLQSLKFLGGPIFEIAEQVGTLRSARGLVSGIASGTSNGLGSAARSGLASRVADTFAGIRWGDIGSRSTAVNNLLRGSNGGWGANILADLGNYTAHHQGAIRTVSGSGGLVDSLSDLPNIGQQIFNAGDMGLKTYSAANDAWGVAYEAFTGSSEDAWRAHLAG</sequence>
<keyword evidence="1" id="KW-0812">Transmembrane</keyword>
<organism evidence="2 3">
    <name type="scientific">Microbacterium allomyrinae</name>
    <dbReference type="NCBI Taxonomy" id="2830666"/>
    <lineage>
        <taxon>Bacteria</taxon>
        <taxon>Bacillati</taxon>
        <taxon>Actinomycetota</taxon>
        <taxon>Actinomycetes</taxon>
        <taxon>Micrococcales</taxon>
        <taxon>Microbacteriaceae</taxon>
        <taxon>Microbacterium</taxon>
    </lineage>
</organism>
<feature type="transmembrane region" description="Helical" evidence="1">
    <location>
        <begin position="265"/>
        <end position="282"/>
    </location>
</feature>
<feature type="transmembrane region" description="Helical" evidence="1">
    <location>
        <begin position="237"/>
        <end position="256"/>
    </location>
</feature>
<dbReference type="EMBL" id="JAGTTN010000006">
    <property type="protein sequence ID" value="MCC2033609.1"/>
    <property type="molecule type" value="Genomic_DNA"/>
</dbReference>
<name>A0A9X1LX18_9MICO</name>
<evidence type="ECO:0000256" key="1">
    <source>
        <dbReference type="SAM" id="Phobius"/>
    </source>
</evidence>
<evidence type="ECO:0000313" key="2">
    <source>
        <dbReference type="EMBL" id="MCC2033609.1"/>
    </source>
</evidence>
<protein>
    <recommendedName>
        <fullName evidence="4">WXG100 family type VII secretion target</fullName>
    </recommendedName>
</protein>
<keyword evidence="1" id="KW-0472">Membrane</keyword>
<accession>A0A9X1LX18</accession>
<comment type="caution">
    <text evidence="2">The sequence shown here is derived from an EMBL/GenBank/DDBJ whole genome shotgun (WGS) entry which is preliminary data.</text>
</comment>
<reference evidence="2" key="1">
    <citation type="submission" date="2021-04" db="EMBL/GenBank/DDBJ databases">
        <title>Microbacterium tenobrionis sp. nov. and Microbacterium allomyrinae sp. nov., isolated from larvae of Tenobrio molitor and Allomyrina dichotoma, respectively.</title>
        <authorList>
            <person name="Lee S.D."/>
        </authorList>
    </citation>
    <scope>NUCLEOTIDE SEQUENCE</scope>
    <source>
        <strain evidence="2">BWT-G7</strain>
    </source>
</reference>
<dbReference type="RefSeq" id="WP_229385612.1">
    <property type="nucleotide sequence ID" value="NZ_JAGTTN010000006.1"/>
</dbReference>
<evidence type="ECO:0000313" key="3">
    <source>
        <dbReference type="Proteomes" id="UP001139354"/>
    </source>
</evidence>
<keyword evidence="3" id="KW-1185">Reference proteome</keyword>
<dbReference type="Proteomes" id="UP001139354">
    <property type="component" value="Unassembled WGS sequence"/>
</dbReference>
<evidence type="ECO:0008006" key="4">
    <source>
        <dbReference type="Google" id="ProtNLM"/>
    </source>
</evidence>
<proteinExistence type="predicted"/>
<gene>
    <name evidence="2" type="ORF">KEC57_15580</name>
</gene>
<dbReference type="AlphaFoldDB" id="A0A9X1LX18"/>
<feature type="transmembrane region" description="Helical" evidence="1">
    <location>
        <begin position="212"/>
        <end position="231"/>
    </location>
</feature>
<keyword evidence="1" id="KW-1133">Transmembrane helix</keyword>